<evidence type="ECO:0000256" key="1">
    <source>
        <dbReference type="SAM" id="Phobius"/>
    </source>
</evidence>
<dbReference type="Proteomes" id="UP000546642">
    <property type="component" value="Unassembled WGS sequence"/>
</dbReference>
<dbReference type="EMBL" id="JACHDS010000001">
    <property type="protein sequence ID" value="MBB6172461.1"/>
    <property type="molecule type" value="Genomic_DNA"/>
</dbReference>
<dbReference type="Pfam" id="PF01882">
    <property type="entry name" value="DUF58"/>
    <property type="match status" value="1"/>
</dbReference>
<sequence length="406" mass="42452">MRAFTFRGLSLLCAGAALLAAGLIIGQRDVVGLGVLVVAVPLLSLAALAGSPRRLTHTRALQPERVPAGSDARVLIRVANTSPSRGVAGLTAEDTLPNLPDDAPRFDVGLLRPREVRDLSYRIRPPVRGGYPVGPLRVAVDDPLGCVRLRRTLGTHVPLLVTPPVVALPRAWPMGGAADAGESSTRFVTGVGEDDQVPRAYRHGDDLRRVHWRSTARAGELMVRREEHRLGDHSAVLLDMRHGAHAGEGADSSLEAAVSAAASIALHLIGRRQELRLLTDEREVPGGGGERVLDALALTPSSRAARLGRGIDLAAGSPVAGTGLCVAVLGALADTDLAALARLGSAHSHRRVAVLCTAAAWPSPGDLDAAAAALSRTGWLVYRIDTADDLLDTALPARAGWGGATR</sequence>
<protein>
    <submittedName>
        <fullName evidence="3">Uncharacterized protein (DUF58 family)</fullName>
    </submittedName>
</protein>
<gene>
    <name evidence="3" type="ORF">HNR23_002521</name>
</gene>
<keyword evidence="4" id="KW-1185">Reference proteome</keyword>
<feature type="transmembrane region" description="Helical" evidence="1">
    <location>
        <begin position="30"/>
        <end position="49"/>
    </location>
</feature>
<dbReference type="PANTHER" id="PTHR34351">
    <property type="entry name" value="SLR1927 PROTEIN-RELATED"/>
    <property type="match status" value="1"/>
</dbReference>
<organism evidence="3 4">
    <name type="scientific">Nocardiopsis mwathae</name>
    <dbReference type="NCBI Taxonomy" id="1472723"/>
    <lineage>
        <taxon>Bacteria</taxon>
        <taxon>Bacillati</taxon>
        <taxon>Actinomycetota</taxon>
        <taxon>Actinomycetes</taxon>
        <taxon>Streptosporangiales</taxon>
        <taxon>Nocardiopsidaceae</taxon>
        <taxon>Nocardiopsis</taxon>
    </lineage>
</organism>
<evidence type="ECO:0000313" key="4">
    <source>
        <dbReference type="Proteomes" id="UP000546642"/>
    </source>
</evidence>
<name>A0A7X0D683_9ACTN</name>
<accession>A0A7X0D683</accession>
<evidence type="ECO:0000259" key="2">
    <source>
        <dbReference type="Pfam" id="PF01882"/>
    </source>
</evidence>
<keyword evidence="1" id="KW-0812">Transmembrane</keyword>
<keyword evidence="1" id="KW-0472">Membrane</keyword>
<dbReference type="AlphaFoldDB" id="A0A7X0D683"/>
<proteinExistence type="predicted"/>
<dbReference type="RefSeq" id="WP_184075755.1">
    <property type="nucleotide sequence ID" value="NZ_JACHDS010000001.1"/>
</dbReference>
<reference evidence="3 4" key="1">
    <citation type="submission" date="2020-08" db="EMBL/GenBank/DDBJ databases">
        <title>Sequencing the genomes of 1000 actinobacteria strains.</title>
        <authorList>
            <person name="Klenk H.-P."/>
        </authorList>
    </citation>
    <scope>NUCLEOTIDE SEQUENCE [LARGE SCALE GENOMIC DNA]</scope>
    <source>
        <strain evidence="3 4">DSM 46659</strain>
    </source>
</reference>
<evidence type="ECO:0000313" key="3">
    <source>
        <dbReference type="EMBL" id="MBB6172461.1"/>
    </source>
</evidence>
<keyword evidence="1" id="KW-1133">Transmembrane helix</keyword>
<dbReference type="InterPro" id="IPR002881">
    <property type="entry name" value="DUF58"/>
</dbReference>
<dbReference type="PANTHER" id="PTHR34351:SF1">
    <property type="entry name" value="SLR1927 PROTEIN"/>
    <property type="match status" value="1"/>
</dbReference>
<comment type="caution">
    <text evidence="3">The sequence shown here is derived from an EMBL/GenBank/DDBJ whole genome shotgun (WGS) entry which is preliminary data.</text>
</comment>
<feature type="domain" description="DUF58" evidence="2">
    <location>
        <begin position="199"/>
        <end position="346"/>
    </location>
</feature>